<dbReference type="EMBL" id="QXED01000007">
    <property type="protein sequence ID" value="RIV19857.1"/>
    <property type="molecule type" value="Genomic_DNA"/>
</dbReference>
<accession>A0A418M2I6</accession>
<evidence type="ECO:0000256" key="4">
    <source>
        <dbReference type="SAM" id="Phobius"/>
    </source>
</evidence>
<dbReference type="GO" id="GO:0016020">
    <property type="term" value="C:membrane"/>
    <property type="evidence" value="ECO:0007669"/>
    <property type="project" value="TreeGrafter"/>
</dbReference>
<dbReference type="InterPro" id="IPR036291">
    <property type="entry name" value="NAD(P)-bd_dom_sf"/>
</dbReference>
<dbReference type="FunFam" id="3.40.50.720:FF:000084">
    <property type="entry name" value="Short-chain dehydrogenase reductase"/>
    <property type="match status" value="1"/>
</dbReference>
<keyword evidence="2" id="KW-0560">Oxidoreductase</keyword>
<evidence type="ECO:0000256" key="3">
    <source>
        <dbReference type="RuleBase" id="RU000363"/>
    </source>
</evidence>
<dbReference type="Proteomes" id="UP000283523">
    <property type="component" value="Unassembled WGS sequence"/>
</dbReference>
<dbReference type="GO" id="GO:0016491">
    <property type="term" value="F:oxidoreductase activity"/>
    <property type="evidence" value="ECO:0007669"/>
    <property type="project" value="UniProtKB-KW"/>
</dbReference>
<dbReference type="Gene3D" id="3.40.50.720">
    <property type="entry name" value="NAD(P)-binding Rossmann-like Domain"/>
    <property type="match status" value="1"/>
</dbReference>
<evidence type="ECO:0000256" key="1">
    <source>
        <dbReference type="ARBA" id="ARBA00006484"/>
    </source>
</evidence>
<dbReference type="SUPFAM" id="SSF51735">
    <property type="entry name" value="NAD(P)-binding Rossmann-fold domains"/>
    <property type="match status" value="1"/>
</dbReference>
<dbReference type="PRINTS" id="PR00080">
    <property type="entry name" value="SDRFAMILY"/>
</dbReference>
<gene>
    <name evidence="6" type="ORF">DYU11_23325</name>
</gene>
<dbReference type="Pfam" id="PF00106">
    <property type="entry name" value="adh_short"/>
    <property type="match status" value="1"/>
</dbReference>
<comment type="caution">
    <text evidence="6">The sequence shown here is derived from an EMBL/GenBank/DDBJ whole genome shotgun (WGS) entry which is preliminary data.</text>
</comment>
<organism evidence="6 7">
    <name type="scientific">Fibrisoma montanum</name>
    <dbReference type="NCBI Taxonomy" id="2305895"/>
    <lineage>
        <taxon>Bacteria</taxon>
        <taxon>Pseudomonadati</taxon>
        <taxon>Bacteroidota</taxon>
        <taxon>Cytophagia</taxon>
        <taxon>Cytophagales</taxon>
        <taxon>Spirosomataceae</taxon>
        <taxon>Fibrisoma</taxon>
    </lineage>
</organism>
<evidence type="ECO:0000313" key="7">
    <source>
        <dbReference type="Proteomes" id="UP000283523"/>
    </source>
</evidence>
<keyword evidence="4" id="KW-0472">Membrane</keyword>
<feature type="transmembrane region" description="Helical" evidence="4">
    <location>
        <begin position="12"/>
        <end position="33"/>
    </location>
</feature>
<dbReference type="SMART" id="SM00822">
    <property type="entry name" value="PKS_KR"/>
    <property type="match status" value="1"/>
</dbReference>
<dbReference type="PANTHER" id="PTHR44196">
    <property type="entry name" value="DEHYDROGENASE/REDUCTASE SDR FAMILY MEMBER 7B"/>
    <property type="match status" value="1"/>
</dbReference>
<dbReference type="PRINTS" id="PR00081">
    <property type="entry name" value="GDHRDH"/>
</dbReference>
<dbReference type="InterPro" id="IPR020904">
    <property type="entry name" value="Sc_DH/Rdtase_CS"/>
</dbReference>
<proteinExistence type="inferred from homology"/>
<name>A0A418M2I6_9BACT</name>
<evidence type="ECO:0000256" key="2">
    <source>
        <dbReference type="ARBA" id="ARBA00023002"/>
    </source>
</evidence>
<keyword evidence="4" id="KW-0812">Transmembrane</keyword>
<feature type="domain" description="Ketoreductase" evidence="5">
    <location>
        <begin position="44"/>
        <end position="228"/>
    </location>
</feature>
<dbReference type="OrthoDB" id="822355at2"/>
<keyword evidence="4" id="KW-1133">Transmembrane helix</keyword>
<dbReference type="InterPro" id="IPR002347">
    <property type="entry name" value="SDR_fam"/>
</dbReference>
<keyword evidence="7" id="KW-1185">Reference proteome</keyword>
<comment type="similarity">
    <text evidence="1 3">Belongs to the short-chain dehydrogenases/reductases (SDR) family.</text>
</comment>
<dbReference type="RefSeq" id="WP_119670142.1">
    <property type="nucleotide sequence ID" value="NZ_QXED01000007.1"/>
</dbReference>
<evidence type="ECO:0000259" key="5">
    <source>
        <dbReference type="SMART" id="SM00822"/>
    </source>
</evidence>
<evidence type="ECO:0000313" key="6">
    <source>
        <dbReference type="EMBL" id="RIV19857.1"/>
    </source>
</evidence>
<protein>
    <submittedName>
        <fullName evidence="6">SDR family NAD(P)-dependent oxidoreductase</fullName>
    </submittedName>
</protein>
<dbReference type="AlphaFoldDB" id="A0A418M2I6"/>
<dbReference type="PANTHER" id="PTHR44196:SF1">
    <property type="entry name" value="DEHYDROGENASE_REDUCTASE SDR FAMILY MEMBER 7B"/>
    <property type="match status" value="1"/>
</dbReference>
<dbReference type="InterPro" id="IPR057326">
    <property type="entry name" value="KR_dom"/>
</dbReference>
<sequence>MSSSSQNGGFGLSSALLWGIAGLGAVVAAQALISRRRKTDFRGQTVIITGGSRGLGLVMARHFAREGAKVAICARDEAELQEAEADLRQYGNFILSFPCDVTDRTQVADFIRAVRQQFGPIDVLVNNAGTIVVTPYENATEADFREVMDANFWSAFNTISEVLPAMRERQSGRIVNIASFGGKVAVPHLLPYVASKFSLVGYSEGLHAEVLKDGVYVTTVCPGLIRTGSPRNAWFKGQTEKEYAWFKIGDSLPFLSVSAERCAHEIIEAARYGKAELIVSLPAKLAVVVQGIAPGLTSELLGVVNTLLPAPGNTGQEAVQGKDSESTLSQNVLTTPTDKAAEANNQLHS</sequence>
<reference evidence="6 7" key="1">
    <citation type="submission" date="2018-08" db="EMBL/GenBank/DDBJ databases">
        <title>Fibrisoma montanum sp. nov., isolated from Danxia mountain soil.</title>
        <authorList>
            <person name="Huang Y."/>
        </authorList>
    </citation>
    <scope>NUCLEOTIDE SEQUENCE [LARGE SCALE GENOMIC DNA]</scope>
    <source>
        <strain evidence="6 7">HYT19</strain>
    </source>
</reference>
<dbReference type="PROSITE" id="PS00061">
    <property type="entry name" value="ADH_SHORT"/>
    <property type="match status" value="1"/>
</dbReference>